<dbReference type="InterPro" id="IPR008989">
    <property type="entry name" value="Myosin_S1_N"/>
</dbReference>
<dbReference type="FunFam" id="1.20.5.340:FF:000019">
    <property type="entry name" value="Myosin heavy chain, isoform G"/>
    <property type="match status" value="1"/>
</dbReference>
<keyword evidence="6 14" id="KW-0067">ATP-binding</keyword>
<dbReference type="Gene3D" id="1.20.5.4820">
    <property type="match status" value="1"/>
</dbReference>
<sequence>MPKPAASQEDEDPTPYLFVSLEQRRIDQSKPYDSKKSCWVPDEKEGYLLGEIKATKGDIVSVGLPGGETKDFKKDQLQQVNPPKYEKAEDMSNLTYLNDASVLHNLRQRYYNKLIYTYSGLFCVAINPYKRYPVYTNRCAKMYRGKRRNEVPPHIFAISDGAYVDMLTNHVNQSMLITGESGAGKTENTKKVIAYFATVGASGKKDESQKNKGSLEDQVVQTNPVLEAFGNAKTVRNDNSSRFGKFIRIHFGPSGKLAGADIETYLLEKARVISQQSLERSYHIFYQIMSGAVAGVKEICGLTDNIYDYHIVSQGKVTVPSIDDSEEFHLTDQAFDILGFTKQEKEDVYKITAAVMHMGGMKFKQRGREEQAEQDGEEEGGRVSKLFGCDTAELYKNLLKPRIKVGNEFVTQGRNVQQVTNSIGALCKGVFDRLFKWLVKKCNETLDTKQKRQHFIGVLDIAGFEIFDYNGFEQLCINFTNEKLQQFFNHHMFVLEQEEYKKEGIEWAFIDFGMDLLACIDLIEKPMGILSILEEESMFPKATDQTFSEKLTNTHLGKSAPFQKPKPPKPGQQAAHFAIGHYAGVVAYNITGWLEKNKDPLNDTVVDQFKKSQNKLLIEIFADHPGQSGGGEQAKGGRGKKGGGFATVSSAYKEQLNSLMTTLRSTQPHFVRCIIPNEMKQPGMVDAHLVMHQLTCNGVLEGIRICRKGFPNRMVYPDFKMRYQILNPGGIVGVDDPKKCGSLILESTTLDPDMYRIGHTKVFFRAGVLGQMEEFRDERLGKIMSWMQAWARGYLSRRGFKKLQEQRVALKVVQRNLRKYLQLRTWPWYKLWQKIKPLLNVSRIEDEIARLEEKAKKAEELHAAEVKVRKELEVLNAKLLAEKTALLDSLSGEKGQLQDFQERNAKLTAQKNDLENQLRDIQERLTQEEDARNQLFQQKKKADQEISGLKKDIEDLELSVQKAEQDKATKDHQIRNLNDEIAHQDELINKLNKEKKMQGESNQKTGEELQAAEDKINHLNKVKAKLEQTLDELEDSLEREKKVRGDVEKSKRKVEGDLKLTQEAVSDLERNKKELEQTIQRKDKELSSITAKLEDEQVVVGKHQRQIKELQARIEELEEEVEAERQARAKAEKQRADLARELEELGERLEEAGGATSAQIELNKKREAELSKLRRDLEEANIQHESTLANLRKKHNDAVAEMAEQVDQLNKLKAKAEKEKNEYYGQLNDLRAGVDHITNEKAAQEKIAKQLQHTLNEVQSKLDETNRTLNDFDASKKKLSIENSDLLRQLEEAESQVSQLSKIKISLTTQLEDTKRLADEESRERATLLGKFRNLEHDLDNLREQVEEEAEGKADLQRQLSKANAEAQVWRSKYESDGVARSEELEEAKRKLQARLAEAEETIESLNQKCIGLEKTKQRLSTEVEDLQLEVDRANAIANAAEKKQKAFDKIIGEWKLKVDDLAAELDASQKECRNYSTELFRLKGAYEEGQEQLEAVRRENKNLADEVKDLLDQIGEGGRNIHEIEKARKRLEAEKDELQAALEEAEAALEQEENKVLRAQLELSQVRQEIDRRIQEKEEEFENTRKNHQRALDSMQASLEAEAKGKAEALRMKKKLEADINELEIALDHANKANAEAQKNIKRYQQQLKDIQTALEEEQRARDDAREQLGISERRANALQNELEESRTLLEQADRGRRQAEQELADAHEQLNEVSAQNASISAAKRKLESELQTLHSDLDELLNEAKNSEEKAKKAMVDAARLADELRAEQDHAQTQEKLRKALEQQIKELQVRLDEAEANALKGGKKAIQKLEQRVRELENELDGEQRRHADAQKNLRKSERRIKELSFQSEEDRKNHERMQDLVDKLQQKIKTYKRQIEEAEEIAALNLAKFRKAQQELEEAEERADLAEQAISKFRAKGRAGSVGRGASPAPRATSVRPQFDGLAFPPRFDLAPENEF</sequence>
<dbReference type="GO" id="GO:0045214">
    <property type="term" value="P:sarcomere organization"/>
    <property type="evidence" value="ECO:0007669"/>
    <property type="project" value="UniProtKB-ARBA"/>
</dbReference>
<dbReference type="InterPro" id="IPR001609">
    <property type="entry name" value="Myosin_head_motor_dom-like"/>
</dbReference>
<protein>
    <submittedName>
        <fullName evidence="18">Myosin heavy chain, isoform G</fullName>
    </submittedName>
</protein>
<evidence type="ECO:0000256" key="8">
    <source>
        <dbReference type="ARBA" id="ARBA00023123"/>
    </source>
</evidence>
<dbReference type="Gene3D" id="3.40.850.10">
    <property type="entry name" value="Kinesin motor domain"/>
    <property type="match status" value="1"/>
</dbReference>
<dbReference type="Gene3D" id="1.20.5.340">
    <property type="match status" value="4"/>
</dbReference>
<dbReference type="FunFam" id="1.20.5.370:FF:000009">
    <property type="entry name" value="Myosin heavy chain, isoform G"/>
    <property type="match status" value="1"/>
</dbReference>
<dbReference type="FunFam" id="1.20.5.340:FF:000021">
    <property type="entry name" value="Myosin heavy chain, isoform G"/>
    <property type="match status" value="1"/>
</dbReference>
<dbReference type="InterPro" id="IPR036961">
    <property type="entry name" value="Kinesin_motor_dom_sf"/>
</dbReference>
<dbReference type="FunFam" id="1.20.5.370:FF:000001">
    <property type="entry name" value="Myosin heavy chain"/>
    <property type="match status" value="1"/>
</dbReference>
<feature type="region of interest" description="Actin-binding" evidence="14">
    <location>
        <begin position="656"/>
        <end position="678"/>
    </location>
</feature>
<evidence type="ECO:0000256" key="11">
    <source>
        <dbReference type="ARBA" id="ARBA00023203"/>
    </source>
</evidence>
<dbReference type="Gene3D" id="1.20.58.530">
    <property type="match status" value="1"/>
</dbReference>
<dbReference type="OrthoDB" id="6108017at2759"/>
<comment type="subunit">
    <text evidence="13">Muscle myosin is a hexameric protein that consists of 2 heavy chain subunits (MHC), 2 alkali light chain subunits (MLC) and 2 regulatory light chain subunits (MLC-2).</text>
</comment>
<comment type="similarity">
    <text evidence="2 14">Belongs to the TRAFAC class myosin-kinesin ATPase superfamily. Myosin family.</text>
</comment>
<dbReference type="GO" id="GO:0005524">
    <property type="term" value="F:ATP binding"/>
    <property type="evidence" value="ECO:0007669"/>
    <property type="project" value="UniProtKB-UniRule"/>
</dbReference>
<evidence type="ECO:0000256" key="14">
    <source>
        <dbReference type="PROSITE-ProRule" id="PRU00782"/>
    </source>
</evidence>
<dbReference type="GO" id="GO:0006936">
    <property type="term" value="P:muscle contraction"/>
    <property type="evidence" value="ECO:0007669"/>
    <property type="project" value="TreeGrafter"/>
</dbReference>
<dbReference type="CTD" id="35007"/>
<evidence type="ECO:0000256" key="4">
    <source>
        <dbReference type="ARBA" id="ARBA00022490"/>
    </source>
</evidence>
<dbReference type="Gene3D" id="2.30.30.360">
    <property type="entry name" value="Myosin S1 fragment, N-terminal"/>
    <property type="match status" value="1"/>
</dbReference>
<dbReference type="SUPFAM" id="SSF90257">
    <property type="entry name" value="Myosin rod fragments"/>
    <property type="match status" value="6"/>
</dbReference>
<dbReference type="PANTHER" id="PTHR45615:SF27">
    <property type="entry name" value="MYOSIN HEAVY CHAIN, MUSCLE"/>
    <property type="match status" value="1"/>
</dbReference>
<dbReference type="SUPFAM" id="SSF52540">
    <property type="entry name" value="P-loop containing nucleoside triphosphate hydrolases"/>
    <property type="match status" value="1"/>
</dbReference>
<dbReference type="EMBL" id="CH940649">
    <property type="protein sequence ID" value="KRF81451.1"/>
    <property type="molecule type" value="Genomic_DNA"/>
</dbReference>
<reference evidence="18 19" key="1">
    <citation type="journal article" date="2007" name="Nature">
        <title>Evolution of genes and genomes on the Drosophila phylogeny.</title>
        <authorList>
            <consortium name="Drosophila 12 Genomes Consortium"/>
            <person name="Clark A.G."/>
            <person name="Eisen M.B."/>
            <person name="Smith D.R."/>
            <person name="Bergman C.M."/>
            <person name="Oliver B."/>
            <person name="Markow T.A."/>
            <person name="Kaufman T.C."/>
            <person name="Kellis M."/>
            <person name="Gelbart W."/>
            <person name="Iyer V.N."/>
            <person name="Pollard D.A."/>
            <person name="Sackton T.B."/>
            <person name="Larracuente A.M."/>
            <person name="Singh N.D."/>
            <person name="Abad J.P."/>
            <person name="Abt D.N."/>
            <person name="Adryan B."/>
            <person name="Aguade M."/>
            <person name="Akashi H."/>
            <person name="Anderson W.W."/>
            <person name="Aquadro C.F."/>
            <person name="Ardell D.H."/>
            <person name="Arguello R."/>
            <person name="Artieri C.G."/>
            <person name="Barbash D.A."/>
            <person name="Barker D."/>
            <person name="Barsanti P."/>
            <person name="Batterham P."/>
            <person name="Batzoglou S."/>
            <person name="Begun D."/>
            <person name="Bhutkar A."/>
            <person name="Blanco E."/>
            <person name="Bosak S.A."/>
            <person name="Bradley R.K."/>
            <person name="Brand A.D."/>
            <person name="Brent M.R."/>
            <person name="Brooks A.N."/>
            <person name="Brown R.H."/>
            <person name="Butlin R.K."/>
            <person name="Caggese C."/>
            <person name="Calvi B.R."/>
            <person name="Bernardo de Carvalho A."/>
            <person name="Caspi A."/>
            <person name="Castrezana S."/>
            <person name="Celniker S.E."/>
            <person name="Chang J.L."/>
            <person name="Chapple C."/>
            <person name="Chatterji S."/>
            <person name="Chinwalla A."/>
            <person name="Civetta A."/>
            <person name="Clifton S.W."/>
            <person name="Comeron J.M."/>
            <person name="Costello J.C."/>
            <person name="Coyne J.A."/>
            <person name="Daub J."/>
            <person name="David R.G."/>
            <person name="Delcher A.L."/>
            <person name="Delehaunty K."/>
            <person name="Do C.B."/>
            <person name="Ebling H."/>
            <person name="Edwards K."/>
            <person name="Eickbush T."/>
            <person name="Evans J.D."/>
            <person name="Filipski A."/>
            <person name="Findeiss S."/>
            <person name="Freyhult E."/>
            <person name="Fulton L."/>
            <person name="Fulton R."/>
            <person name="Garcia A.C."/>
            <person name="Gardiner A."/>
            <person name="Garfield D.A."/>
            <person name="Garvin B.E."/>
            <person name="Gibson G."/>
            <person name="Gilbert D."/>
            <person name="Gnerre S."/>
            <person name="Godfrey J."/>
            <person name="Good R."/>
            <person name="Gotea V."/>
            <person name="Gravely B."/>
            <person name="Greenberg A.J."/>
            <person name="Griffiths-Jones S."/>
            <person name="Gross S."/>
            <person name="Guigo R."/>
            <person name="Gustafson E.A."/>
            <person name="Haerty W."/>
            <person name="Hahn M.W."/>
            <person name="Halligan D.L."/>
            <person name="Halpern A.L."/>
            <person name="Halter G.M."/>
            <person name="Han M.V."/>
            <person name="Heger A."/>
            <person name="Hillier L."/>
            <person name="Hinrichs A.S."/>
            <person name="Holmes I."/>
            <person name="Hoskins R.A."/>
            <person name="Hubisz M.J."/>
            <person name="Hultmark D."/>
            <person name="Huntley M.A."/>
            <person name="Jaffe D.B."/>
            <person name="Jagadeeshan S."/>
            <person name="Jeck W.R."/>
            <person name="Johnson J."/>
            <person name="Jones C.D."/>
            <person name="Jordan W.C."/>
            <person name="Karpen G.H."/>
            <person name="Kataoka E."/>
            <person name="Keightley P.D."/>
            <person name="Kheradpour P."/>
            <person name="Kirkness E.F."/>
            <person name="Koerich L.B."/>
            <person name="Kristiansen K."/>
            <person name="Kudrna D."/>
            <person name="Kulathinal R.J."/>
            <person name="Kumar S."/>
            <person name="Kwok R."/>
            <person name="Lander E."/>
            <person name="Langley C.H."/>
            <person name="Lapoint R."/>
            <person name="Lazzaro B.P."/>
            <person name="Lee S.J."/>
            <person name="Levesque L."/>
            <person name="Li R."/>
            <person name="Lin C.F."/>
            <person name="Lin M.F."/>
            <person name="Lindblad-Toh K."/>
            <person name="Llopart A."/>
            <person name="Long M."/>
            <person name="Low L."/>
            <person name="Lozovsky E."/>
            <person name="Lu J."/>
            <person name="Luo M."/>
            <person name="Machado C.A."/>
            <person name="Makalowski W."/>
            <person name="Marzo M."/>
            <person name="Matsuda M."/>
            <person name="Matzkin L."/>
            <person name="McAllister B."/>
            <person name="McBride C.S."/>
            <person name="McKernan B."/>
            <person name="McKernan K."/>
            <person name="Mendez-Lago M."/>
            <person name="Minx P."/>
            <person name="Mollenhauer M.U."/>
            <person name="Montooth K."/>
            <person name="Mount S.M."/>
            <person name="Mu X."/>
            <person name="Myers E."/>
            <person name="Negre B."/>
            <person name="Newfeld S."/>
            <person name="Nielsen R."/>
            <person name="Noor M.A."/>
            <person name="O'Grady P."/>
            <person name="Pachter L."/>
            <person name="Papaceit M."/>
            <person name="Parisi M.J."/>
            <person name="Parisi M."/>
            <person name="Parts L."/>
            <person name="Pedersen J.S."/>
            <person name="Pesole G."/>
            <person name="Phillippy A.M."/>
            <person name="Ponting C.P."/>
            <person name="Pop M."/>
            <person name="Porcelli D."/>
            <person name="Powell J.R."/>
            <person name="Prohaska S."/>
            <person name="Pruitt K."/>
            <person name="Puig M."/>
            <person name="Quesneville H."/>
            <person name="Ram K.R."/>
            <person name="Rand D."/>
            <person name="Rasmussen M.D."/>
            <person name="Reed L.K."/>
            <person name="Reenan R."/>
            <person name="Reily A."/>
            <person name="Remington K.A."/>
            <person name="Rieger T.T."/>
            <person name="Ritchie M.G."/>
            <person name="Robin C."/>
            <person name="Rogers Y.H."/>
            <person name="Rohde C."/>
            <person name="Rozas J."/>
            <person name="Rubenfield M.J."/>
            <person name="Ruiz A."/>
            <person name="Russo S."/>
            <person name="Salzberg S.L."/>
            <person name="Sanchez-Gracia A."/>
            <person name="Saranga D.J."/>
            <person name="Sato H."/>
            <person name="Schaeffer S.W."/>
            <person name="Schatz M.C."/>
            <person name="Schlenke T."/>
            <person name="Schwartz R."/>
            <person name="Segarra C."/>
            <person name="Singh R.S."/>
            <person name="Sirot L."/>
            <person name="Sirota M."/>
            <person name="Sisneros N.B."/>
            <person name="Smith C.D."/>
            <person name="Smith T.F."/>
            <person name="Spieth J."/>
            <person name="Stage D.E."/>
            <person name="Stark A."/>
            <person name="Stephan W."/>
            <person name="Strausberg R.L."/>
            <person name="Strempel S."/>
            <person name="Sturgill D."/>
            <person name="Sutton G."/>
            <person name="Sutton G.G."/>
            <person name="Tao W."/>
            <person name="Teichmann S."/>
            <person name="Tobari Y.N."/>
            <person name="Tomimura Y."/>
            <person name="Tsolas J.M."/>
            <person name="Valente V.L."/>
            <person name="Venter E."/>
            <person name="Venter J.C."/>
            <person name="Vicario S."/>
            <person name="Vieira F.G."/>
            <person name="Vilella A.J."/>
            <person name="Villasante A."/>
            <person name="Walenz B."/>
            <person name="Wang J."/>
            <person name="Wasserman M."/>
            <person name="Watts T."/>
            <person name="Wilson D."/>
            <person name="Wilson R.K."/>
            <person name="Wing R.A."/>
            <person name="Wolfner M.F."/>
            <person name="Wong A."/>
            <person name="Wong G.K."/>
            <person name="Wu C.I."/>
            <person name="Wu G."/>
            <person name="Yamamoto D."/>
            <person name="Yang H.P."/>
            <person name="Yang S.P."/>
            <person name="Yorke J.A."/>
            <person name="Yoshida K."/>
            <person name="Zdobnov E."/>
            <person name="Zhang P."/>
            <person name="Zhang Y."/>
            <person name="Zimin A.V."/>
            <person name="Baldwin J."/>
            <person name="Abdouelleil A."/>
            <person name="Abdulkadir J."/>
            <person name="Abebe A."/>
            <person name="Abera B."/>
            <person name="Abreu J."/>
            <person name="Acer S.C."/>
            <person name="Aftuck L."/>
            <person name="Alexander A."/>
            <person name="An P."/>
            <person name="Anderson E."/>
            <person name="Anderson S."/>
            <person name="Arachi H."/>
            <person name="Azer M."/>
            <person name="Bachantsang P."/>
            <person name="Barry A."/>
            <person name="Bayul T."/>
            <person name="Berlin A."/>
            <person name="Bessette D."/>
            <person name="Bloom T."/>
            <person name="Blye J."/>
            <person name="Boguslavskiy L."/>
            <person name="Bonnet C."/>
            <person name="Boukhgalter B."/>
            <person name="Bourzgui I."/>
            <person name="Brown A."/>
            <person name="Cahill P."/>
            <person name="Channer S."/>
            <person name="Cheshatsang Y."/>
            <person name="Chuda L."/>
            <person name="Citroen M."/>
            <person name="Collymore A."/>
            <person name="Cooke P."/>
            <person name="Costello M."/>
            <person name="D'Aco K."/>
            <person name="Daza R."/>
            <person name="De Haan G."/>
            <person name="DeGray S."/>
            <person name="DeMaso C."/>
            <person name="Dhargay N."/>
            <person name="Dooley K."/>
            <person name="Dooley E."/>
            <person name="Doricent M."/>
            <person name="Dorje P."/>
            <person name="Dorjee K."/>
            <person name="Dupes A."/>
            <person name="Elong R."/>
            <person name="Falk J."/>
            <person name="Farina A."/>
            <person name="Faro S."/>
            <person name="Ferguson D."/>
            <person name="Fisher S."/>
            <person name="Foley C.D."/>
            <person name="Franke A."/>
            <person name="Friedrich D."/>
            <person name="Gadbois L."/>
            <person name="Gearin G."/>
            <person name="Gearin C.R."/>
            <person name="Giannoukos G."/>
            <person name="Goode T."/>
            <person name="Graham J."/>
            <person name="Grandbois E."/>
            <person name="Grewal S."/>
            <person name="Gyaltsen K."/>
            <person name="Hafez N."/>
            <person name="Hagos B."/>
            <person name="Hall J."/>
            <person name="Henson C."/>
            <person name="Hollinger A."/>
            <person name="Honan T."/>
            <person name="Huard M.D."/>
            <person name="Hughes L."/>
            <person name="Hurhula B."/>
            <person name="Husby M.E."/>
            <person name="Kamat A."/>
            <person name="Kanga B."/>
            <person name="Kashin S."/>
            <person name="Khazanovich D."/>
            <person name="Kisner P."/>
            <person name="Lance K."/>
            <person name="Lara M."/>
            <person name="Lee W."/>
            <person name="Lennon N."/>
            <person name="Letendre F."/>
            <person name="LeVine R."/>
            <person name="Lipovsky A."/>
            <person name="Liu X."/>
            <person name="Liu J."/>
            <person name="Liu S."/>
            <person name="Lokyitsang T."/>
            <person name="Lokyitsang Y."/>
            <person name="Lubonja R."/>
            <person name="Lui A."/>
            <person name="MacDonald P."/>
            <person name="Magnisalis V."/>
            <person name="Maru K."/>
            <person name="Matthews C."/>
            <person name="McCusker W."/>
            <person name="McDonough S."/>
            <person name="Mehta T."/>
            <person name="Meldrim J."/>
            <person name="Meneus L."/>
            <person name="Mihai O."/>
            <person name="Mihalev A."/>
            <person name="Mihova T."/>
            <person name="Mittelman R."/>
            <person name="Mlenga V."/>
            <person name="Montmayeur A."/>
            <person name="Mulrain L."/>
            <person name="Navidi A."/>
            <person name="Naylor J."/>
            <person name="Negash T."/>
            <person name="Nguyen T."/>
            <person name="Nguyen N."/>
            <person name="Nicol R."/>
            <person name="Norbu C."/>
            <person name="Norbu N."/>
            <person name="Novod N."/>
            <person name="O'Neill B."/>
            <person name="Osman S."/>
            <person name="Markiewicz E."/>
            <person name="Oyono O.L."/>
            <person name="Patti C."/>
            <person name="Phunkhang P."/>
            <person name="Pierre F."/>
            <person name="Priest M."/>
            <person name="Raghuraman S."/>
            <person name="Rege F."/>
            <person name="Reyes R."/>
            <person name="Rise C."/>
            <person name="Rogov P."/>
            <person name="Ross K."/>
            <person name="Ryan E."/>
            <person name="Settipalli S."/>
            <person name="Shea T."/>
            <person name="Sherpa N."/>
            <person name="Shi L."/>
            <person name="Shih D."/>
            <person name="Sparrow T."/>
            <person name="Spaulding J."/>
            <person name="Stalker J."/>
            <person name="Stange-Thomann N."/>
            <person name="Stavropoulos S."/>
            <person name="Stone C."/>
            <person name="Strader C."/>
            <person name="Tesfaye S."/>
            <person name="Thomson T."/>
            <person name="Thoulutsang Y."/>
            <person name="Thoulutsang D."/>
            <person name="Topham K."/>
            <person name="Topping I."/>
            <person name="Tsamla T."/>
            <person name="Vassiliev H."/>
            <person name="Vo A."/>
            <person name="Wangchuk T."/>
            <person name="Wangdi T."/>
            <person name="Weiand M."/>
            <person name="Wilkinson J."/>
            <person name="Wilson A."/>
            <person name="Yadav S."/>
            <person name="Young G."/>
            <person name="Yu Q."/>
            <person name="Zembek L."/>
            <person name="Zhong D."/>
            <person name="Zimmer A."/>
            <person name="Zwirko Z."/>
            <person name="Jaffe D.B."/>
            <person name="Alvarez P."/>
            <person name="Brockman W."/>
            <person name="Butler J."/>
            <person name="Chin C."/>
            <person name="Gnerre S."/>
            <person name="Grabherr M."/>
            <person name="Kleber M."/>
            <person name="Mauceli E."/>
            <person name="MacCallum I."/>
        </authorList>
    </citation>
    <scope>NUCLEOTIDE SEQUENCE [LARGE SCALE GENOMIC DNA]</scope>
    <source>
        <strain evidence="19">Tucson 15010-1051.87</strain>
    </source>
</reference>
<dbReference type="GO" id="GO:0042802">
    <property type="term" value="F:identical protein binding"/>
    <property type="evidence" value="ECO:0007669"/>
    <property type="project" value="UniProtKB-ARBA"/>
</dbReference>
<keyword evidence="19" id="KW-1185">Reference proteome</keyword>
<dbReference type="InterPro" id="IPR014751">
    <property type="entry name" value="XRCC4-like_C"/>
</dbReference>
<dbReference type="InterPro" id="IPR027417">
    <property type="entry name" value="P-loop_NTPase"/>
</dbReference>
<evidence type="ECO:0000256" key="3">
    <source>
        <dbReference type="ARBA" id="ARBA00022433"/>
    </source>
</evidence>
<dbReference type="FunFam" id="1.20.5.370:FF:000008">
    <property type="entry name" value="Myosin heavy chain"/>
    <property type="match status" value="1"/>
</dbReference>
<accession>A0A0Q9WKS2</accession>
<dbReference type="SMR" id="A0A0Q9WKS2"/>
<feature type="domain" description="Myosin motor" evidence="16">
    <location>
        <begin position="86"/>
        <end position="777"/>
    </location>
</feature>
<dbReference type="PROSITE" id="PS51456">
    <property type="entry name" value="MYOSIN_MOTOR"/>
    <property type="match status" value="1"/>
</dbReference>
<evidence type="ECO:0000256" key="7">
    <source>
        <dbReference type="ARBA" id="ARBA00023054"/>
    </source>
</evidence>
<keyword evidence="5 14" id="KW-0547">Nucleotide-binding</keyword>
<dbReference type="GO" id="GO:0032982">
    <property type="term" value="C:myosin filament"/>
    <property type="evidence" value="ECO:0007669"/>
    <property type="project" value="UniProtKB-KW"/>
</dbReference>
<evidence type="ECO:0000256" key="10">
    <source>
        <dbReference type="ARBA" id="ARBA00023179"/>
    </source>
</evidence>
<keyword evidence="4" id="KW-0963">Cytoplasm</keyword>
<dbReference type="CDD" id="cd14909">
    <property type="entry name" value="MYSc_Myh1_insects_crustaceans"/>
    <property type="match status" value="1"/>
</dbReference>
<keyword evidence="7" id="KW-0175">Coiled coil</keyword>
<dbReference type="GO" id="GO:0016460">
    <property type="term" value="C:myosin II complex"/>
    <property type="evidence" value="ECO:0007669"/>
    <property type="project" value="TreeGrafter"/>
</dbReference>
<dbReference type="Pfam" id="PF01576">
    <property type="entry name" value="Myosin_tail_1"/>
    <property type="match status" value="1"/>
</dbReference>
<gene>
    <name evidence="18" type="primary">Dvir\Mhc</name>
    <name evidence="18" type="ORF">Dvir_GJ17305</name>
</gene>
<feature type="region of interest" description="Disordered" evidence="15">
    <location>
        <begin position="624"/>
        <end position="643"/>
    </location>
</feature>
<dbReference type="GO" id="GO:0000146">
    <property type="term" value="F:microfilament motor activity"/>
    <property type="evidence" value="ECO:0007669"/>
    <property type="project" value="UniProtKB-ARBA"/>
</dbReference>
<feature type="domain" description="Myosin N-terminal SH3-like" evidence="17">
    <location>
        <begin position="33"/>
        <end position="82"/>
    </location>
</feature>
<dbReference type="GO" id="GO:0007424">
    <property type="term" value="P:open tracheal system development"/>
    <property type="evidence" value="ECO:0007669"/>
    <property type="project" value="UniProtKB-ARBA"/>
</dbReference>
<dbReference type="PANTHER" id="PTHR45615">
    <property type="entry name" value="MYOSIN HEAVY CHAIN, NON-MUSCLE"/>
    <property type="match status" value="1"/>
</dbReference>
<dbReference type="GO" id="GO:0031033">
    <property type="term" value="P:myosin filament organization"/>
    <property type="evidence" value="ECO:0007669"/>
    <property type="project" value="UniProtKB-ARBA"/>
</dbReference>
<dbReference type="InterPro" id="IPR002928">
    <property type="entry name" value="Myosin_tail"/>
</dbReference>
<keyword evidence="11 14" id="KW-0009">Actin-binding</keyword>
<dbReference type="FunFam" id="1.20.5.340:FF:000050">
    <property type="entry name" value="Myosin heavy chain, muscle"/>
    <property type="match status" value="1"/>
</dbReference>
<evidence type="ECO:0000256" key="2">
    <source>
        <dbReference type="ARBA" id="ARBA00008314"/>
    </source>
</evidence>
<dbReference type="FunFam" id="1.20.5.4820:FF:000002">
    <property type="entry name" value="Myosin heavy chain 10"/>
    <property type="match status" value="1"/>
</dbReference>
<feature type="region of interest" description="Disordered" evidence="15">
    <location>
        <begin position="1822"/>
        <end position="1844"/>
    </location>
</feature>
<evidence type="ECO:0000256" key="12">
    <source>
        <dbReference type="ARBA" id="ARBA00037488"/>
    </source>
</evidence>
<comment type="subcellular location">
    <subcellularLocation>
        <location evidence="1">Cytoplasm</location>
        <location evidence="1">Myofibril</location>
    </subcellularLocation>
</comment>
<feature type="binding site" evidence="14">
    <location>
        <begin position="179"/>
        <end position="186"/>
    </location>
    <ligand>
        <name>ATP</name>
        <dbReference type="ChEBI" id="CHEBI:30616"/>
    </ligand>
</feature>
<evidence type="ECO:0000259" key="17">
    <source>
        <dbReference type="PROSITE" id="PS51844"/>
    </source>
</evidence>
<dbReference type="FunFam" id="1.20.5.340:FF:000038">
    <property type="entry name" value="Myosin heavy chain muscle"/>
    <property type="match status" value="1"/>
</dbReference>
<dbReference type="InterPro" id="IPR004009">
    <property type="entry name" value="SH3_Myosin"/>
</dbReference>
<dbReference type="FunFam" id="1.20.5.340:FF:000025">
    <property type="entry name" value="Myosin heavy chain, isoform G"/>
    <property type="match status" value="1"/>
</dbReference>
<keyword evidence="8 14" id="KW-0518">Myosin</keyword>
<evidence type="ECO:0000313" key="19">
    <source>
        <dbReference type="Proteomes" id="UP000008792"/>
    </source>
</evidence>
<dbReference type="PROSITE" id="PS51844">
    <property type="entry name" value="SH3_LIKE"/>
    <property type="match status" value="1"/>
</dbReference>
<keyword evidence="3" id="KW-0787">Thick filament</keyword>
<evidence type="ECO:0000256" key="1">
    <source>
        <dbReference type="ARBA" id="ARBA00004657"/>
    </source>
</evidence>
<dbReference type="FunFam" id="3.40.850.10:FF:000024">
    <property type="entry name" value="Myosin heavy chain, isoform J"/>
    <property type="match status" value="1"/>
</dbReference>
<dbReference type="PRINTS" id="PR00193">
    <property type="entry name" value="MYOSINHEAVY"/>
</dbReference>
<dbReference type="FunFam" id="2.30.30.360:FF:000001">
    <property type="entry name" value="Myosin heavy chain"/>
    <property type="match status" value="1"/>
</dbReference>
<organism evidence="18 19">
    <name type="scientific">Drosophila virilis</name>
    <name type="common">Fruit fly</name>
    <dbReference type="NCBI Taxonomy" id="7244"/>
    <lineage>
        <taxon>Eukaryota</taxon>
        <taxon>Metazoa</taxon>
        <taxon>Ecdysozoa</taxon>
        <taxon>Arthropoda</taxon>
        <taxon>Hexapoda</taxon>
        <taxon>Insecta</taxon>
        <taxon>Pterygota</taxon>
        <taxon>Neoptera</taxon>
        <taxon>Endopterygota</taxon>
        <taxon>Diptera</taxon>
        <taxon>Brachycera</taxon>
        <taxon>Muscomorpha</taxon>
        <taxon>Ephydroidea</taxon>
        <taxon>Drosophilidae</taxon>
        <taxon>Drosophila</taxon>
    </lineage>
</organism>
<dbReference type="Gene3D" id="1.10.10.820">
    <property type="match status" value="1"/>
</dbReference>
<dbReference type="Pfam" id="PF02736">
    <property type="entry name" value="Myosin_N"/>
    <property type="match status" value="1"/>
</dbReference>
<dbReference type="GO" id="GO:0031672">
    <property type="term" value="C:A band"/>
    <property type="evidence" value="ECO:0007669"/>
    <property type="project" value="UniProtKB-ARBA"/>
</dbReference>
<dbReference type="Pfam" id="PF00063">
    <property type="entry name" value="Myosin_head"/>
    <property type="match status" value="1"/>
</dbReference>
<dbReference type="FunFam" id="1.10.10.820:FF:000001">
    <property type="entry name" value="Myosin heavy chain"/>
    <property type="match status" value="1"/>
</dbReference>
<dbReference type="FunFam" id="1.20.5.370:FF:000010">
    <property type="entry name" value="Myosin heavy chain, isoform G"/>
    <property type="match status" value="1"/>
</dbReference>
<dbReference type="Gene3D" id="1.20.120.720">
    <property type="entry name" value="Myosin VI head, motor domain, U50 subdomain"/>
    <property type="match status" value="1"/>
</dbReference>
<dbReference type="FunFam" id="1.20.5.370:FF:000005">
    <property type="entry name" value="Myosin heavy chain, isoform I"/>
    <property type="match status" value="1"/>
</dbReference>
<dbReference type="FunFam" id="1.20.5.340:FF:000036">
    <property type="entry name" value="Myosin heavy chain"/>
    <property type="match status" value="1"/>
</dbReference>
<dbReference type="GO" id="GO:0048513">
    <property type="term" value="P:animal organ development"/>
    <property type="evidence" value="ECO:0007669"/>
    <property type="project" value="UniProtKB-ARBA"/>
</dbReference>
<evidence type="ECO:0000259" key="16">
    <source>
        <dbReference type="PROSITE" id="PS51456"/>
    </source>
</evidence>
<name>A0A0Q9WKS2_DROVI</name>
<dbReference type="SMART" id="SM00242">
    <property type="entry name" value="MYSc"/>
    <property type="match status" value="1"/>
</dbReference>
<evidence type="ECO:0000256" key="13">
    <source>
        <dbReference type="ARBA" id="ARBA00038612"/>
    </source>
</evidence>
<feature type="region of interest" description="Disordered" evidence="15">
    <location>
        <begin position="1922"/>
        <end position="1962"/>
    </location>
</feature>
<evidence type="ECO:0000256" key="6">
    <source>
        <dbReference type="ARBA" id="ARBA00022840"/>
    </source>
</evidence>
<dbReference type="GO" id="GO:0008307">
    <property type="term" value="F:structural constituent of muscle"/>
    <property type="evidence" value="ECO:0007669"/>
    <property type="project" value="UniProtKB-ARBA"/>
</dbReference>
<dbReference type="GO" id="GO:0051015">
    <property type="term" value="F:actin filament binding"/>
    <property type="evidence" value="ECO:0007669"/>
    <property type="project" value="InterPro"/>
</dbReference>
<evidence type="ECO:0000313" key="18">
    <source>
        <dbReference type="EMBL" id="KRF81451.1"/>
    </source>
</evidence>
<evidence type="ECO:0000256" key="9">
    <source>
        <dbReference type="ARBA" id="ARBA00023175"/>
    </source>
</evidence>
<dbReference type="Gene3D" id="1.20.5.370">
    <property type="match status" value="4"/>
</dbReference>
<keyword evidence="10" id="KW-0514">Muscle protein</keyword>
<dbReference type="GO" id="GO:0040011">
    <property type="term" value="P:locomotion"/>
    <property type="evidence" value="ECO:0007669"/>
    <property type="project" value="UniProtKB-ARBA"/>
</dbReference>
<dbReference type="FunFam" id="1.20.58.530:FF:000001">
    <property type="entry name" value="Myosin heavy chain"/>
    <property type="match status" value="1"/>
</dbReference>
<dbReference type="PROSITE" id="PS50096">
    <property type="entry name" value="IQ"/>
    <property type="match status" value="1"/>
</dbReference>
<comment type="function">
    <text evidence="12">Muscle contraction.</text>
</comment>
<feature type="compositionally biased region" description="Gly residues" evidence="15">
    <location>
        <begin position="627"/>
        <end position="636"/>
    </location>
</feature>
<dbReference type="GO" id="GO:0007298">
    <property type="term" value="P:border follicle cell migration"/>
    <property type="evidence" value="ECO:0007669"/>
    <property type="project" value="UniProtKB-ARBA"/>
</dbReference>
<dbReference type="Gene3D" id="6.10.140.910">
    <property type="match status" value="1"/>
</dbReference>
<dbReference type="Proteomes" id="UP000008792">
    <property type="component" value="Unassembled WGS sequence"/>
</dbReference>
<dbReference type="GeneID" id="6627927"/>
<proteinExistence type="inferred from homology"/>
<evidence type="ECO:0000256" key="5">
    <source>
        <dbReference type="ARBA" id="ARBA00022741"/>
    </source>
</evidence>
<evidence type="ECO:0000256" key="15">
    <source>
        <dbReference type="SAM" id="MobiDB-lite"/>
    </source>
</evidence>
<dbReference type="FunFam" id="1.20.120.720:FF:000001">
    <property type="entry name" value="Myosin heavy chain, muscle"/>
    <property type="match status" value="1"/>
</dbReference>
<keyword evidence="9 14" id="KW-0505">Motor protein</keyword>